<accession>A0A1F4TSN1</accession>
<evidence type="ECO:0000313" key="2">
    <source>
        <dbReference type="EMBL" id="OGC35637.1"/>
    </source>
</evidence>
<keyword evidence="1" id="KW-0812">Transmembrane</keyword>
<dbReference type="AlphaFoldDB" id="A0A1F4TSN1"/>
<name>A0A1F4TSN1_UNCSA</name>
<feature type="transmembrane region" description="Helical" evidence="1">
    <location>
        <begin position="23"/>
        <end position="42"/>
    </location>
</feature>
<comment type="caution">
    <text evidence="2">The sequence shown here is derived from an EMBL/GenBank/DDBJ whole genome shotgun (WGS) entry which is preliminary data.</text>
</comment>
<dbReference type="EMBL" id="MEUF01000023">
    <property type="protein sequence ID" value="OGC35637.1"/>
    <property type="molecule type" value="Genomic_DNA"/>
</dbReference>
<gene>
    <name evidence="2" type="ORF">A2311_03580</name>
</gene>
<organism evidence="2 3">
    <name type="scientific">candidate division WOR-1 bacterium RIFOXYB2_FULL_48_7</name>
    <dbReference type="NCBI Taxonomy" id="1802583"/>
    <lineage>
        <taxon>Bacteria</taxon>
        <taxon>Bacillati</taxon>
        <taxon>Saganbacteria</taxon>
    </lineage>
</organism>
<keyword evidence="1" id="KW-0472">Membrane</keyword>
<evidence type="ECO:0000256" key="1">
    <source>
        <dbReference type="SAM" id="Phobius"/>
    </source>
</evidence>
<proteinExistence type="predicted"/>
<protein>
    <submittedName>
        <fullName evidence="2">Uncharacterized protein</fullName>
    </submittedName>
</protein>
<evidence type="ECO:0000313" key="3">
    <source>
        <dbReference type="Proteomes" id="UP000178951"/>
    </source>
</evidence>
<reference evidence="2 3" key="1">
    <citation type="journal article" date="2016" name="Nat. Commun.">
        <title>Thousands of microbial genomes shed light on interconnected biogeochemical processes in an aquifer system.</title>
        <authorList>
            <person name="Anantharaman K."/>
            <person name="Brown C.T."/>
            <person name="Hug L.A."/>
            <person name="Sharon I."/>
            <person name="Castelle C.J."/>
            <person name="Probst A.J."/>
            <person name="Thomas B.C."/>
            <person name="Singh A."/>
            <person name="Wilkins M.J."/>
            <person name="Karaoz U."/>
            <person name="Brodie E.L."/>
            <person name="Williams K.H."/>
            <person name="Hubbard S.S."/>
            <person name="Banfield J.F."/>
        </authorList>
    </citation>
    <scope>NUCLEOTIDE SEQUENCE [LARGE SCALE GENOMIC DNA]</scope>
</reference>
<keyword evidence="1" id="KW-1133">Transmembrane helix</keyword>
<dbReference type="Proteomes" id="UP000178951">
    <property type="component" value="Unassembled WGS sequence"/>
</dbReference>
<sequence>MHSTIEVVAKLENNVWTFRGPTIEALVGAFSAFILMQLTNIISKRADINRGILELKTYSKMFEDYLARIDVELDRDIAAMLSDLAGKGTINGTPKIRRLDTLKDKVLSDIDKRYLHLEEKREILMSAIGFISGLVNFDLTAKANKVDKKYSELRKKTEDTKIGIKRKIQSKY</sequence>